<accession>A0A8B9LDM8</accession>
<protein>
    <submittedName>
        <fullName evidence="1">Uncharacterized protein</fullName>
    </submittedName>
</protein>
<evidence type="ECO:0000313" key="1">
    <source>
        <dbReference type="Ensembl" id="ENSAMXP00005048872.1"/>
    </source>
</evidence>
<evidence type="ECO:0000313" key="2">
    <source>
        <dbReference type="Proteomes" id="UP000694621"/>
    </source>
</evidence>
<reference evidence="1" key="1">
    <citation type="submission" date="2025-08" db="UniProtKB">
        <authorList>
            <consortium name="Ensembl"/>
        </authorList>
    </citation>
    <scope>IDENTIFICATION</scope>
</reference>
<sequence length="105" mass="11917">MRKLLIHILLTSKELSFMTLKDAISYPAESQDLSLIEIVWDAIGRSINTPKPLPHTTQKLCENVGAASQNSIRNLYNSRLRRRFGSDLLEFGLVLTSFGYCLDFN</sequence>
<dbReference type="Ensembl" id="ENSAMXT00005053003.1">
    <property type="protein sequence ID" value="ENSAMXP00005048872.1"/>
    <property type="gene ID" value="ENSAMXG00005022315.1"/>
</dbReference>
<dbReference type="Proteomes" id="UP000694621">
    <property type="component" value="Unplaced"/>
</dbReference>
<dbReference type="AlphaFoldDB" id="A0A8B9LDM8"/>
<name>A0A8B9LDM8_ASTMX</name>
<proteinExistence type="predicted"/>
<organism evidence="1 2">
    <name type="scientific">Astyanax mexicanus</name>
    <name type="common">Blind cave fish</name>
    <name type="synonym">Astyanax fasciatus mexicanus</name>
    <dbReference type="NCBI Taxonomy" id="7994"/>
    <lineage>
        <taxon>Eukaryota</taxon>
        <taxon>Metazoa</taxon>
        <taxon>Chordata</taxon>
        <taxon>Craniata</taxon>
        <taxon>Vertebrata</taxon>
        <taxon>Euteleostomi</taxon>
        <taxon>Actinopterygii</taxon>
        <taxon>Neopterygii</taxon>
        <taxon>Teleostei</taxon>
        <taxon>Ostariophysi</taxon>
        <taxon>Characiformes</taxon>
        <taxon>Characoidei</taxon>
        <taxon>Acestrorhamphidae</taxon>
        <taxon>Acestrorhamphinae</taxon>
        <taxon>Astyanax</taxon>
    </lineage>
</organism>